<dbReference type="EC" id="6.3.5.1" evidence="7"/>
<dbReference type="UniPathway" id="UPA00253">
    <property type="reaction ID" value="UER00334"/>
</dbReference>
<dbReference type="SUPFAM" id="SSF52402">
    <property type="entry name" value="Adenine nucleotide alpha hydrolases-like"/>
    <property type="match status" value="1"/>
</dbReference>
<dbReference type="GO" id="GO:0005737">
    <property type="term" value="C:cytoplasm"/>
    <property type="evidence" value="ECO:0007669"/>
    <property type="project" value="InterPro"/>
</dbReference>
<dbReference type="InterPro" id="IPR014729">
    <property type="entry name" value="Rossmann-like_a/b/a_fold"/>
</dbReference>
<dbReference type="GO" id="GO:0004359">
    <property type="term" value="F:glutaminase activity"/>
    <property type="evidence" value="ECO:0007669"/>
    <property type="project" value="InterPro"/>
</dbReference>
<dbReference type="Pfam" id="PF00795">
    <property type="entry name" value="CN_hydrolase"/>
    <property type="match status" value="1"/>
</dbReference>
<dbReference type="InterPro" id="IPR003694">
    <property type="entry name" value="NAD_synthase"/>
</dbReference>
<dbReference type="CDD" id="cd00553">
    <property type="entry name" value="NAD_synthase"/>
    <property type="match status" value="1"/>
</dbReference>
<keyword evidence="6 7" id="KW-0520">NAD</keyword>
<comment type="caution">
    <text evidence="11">The sequence shown here is derived from an EMBL/GenBank/DDBJ whole genome shotgun (WGS) entry which is preliminary data.</text>
</comment>
<comment type="similarity">
    <text evidence="8">Belongs to the NAD synthetase family.</text>
</comment>
<accession>A0A8J3HUW6</accession>
<sequence length="501" mass="56848">MNLILISQLNYIAENVQHNSEKIFDAYKKNANNAVELAIFSSFAISGYLRKPPVPINGFFERCNEVLEELAQYAKNYNVPIIIGSATEKQNKIFNSIFLLQKGIILLLAESNLKNNKIHEFTFNEEKIKLYILNTDLENDLIEEGAGSSDILLFMDSRPYTKGKKSSIEKFYHNGKKIIYVNQIGGNDEYVFSGGSFVKYIKGINFLSNWQEESKLINLKRTDQFYTRSNVDYIEDIYQALMLGLRDYVAKNNFDKVILGLSGGIDSALVAIIACDALGSAKVRSFMLQSEYTSAESIQDAQEFASRVNISHEMLSISTIFDSIKESLKEIFVGYHSDITEENIQARIRGMILMAVSNKFGGMLLATGNKSEMSVGYATIYGDMCGGFAPIKDIYKTEVYELAKWRNDNIPENSLCCKINVIPQSIIDKPPSAELRHNQMDQDTLPDYNILDSILKMLLDEKETDEFILKKGYDIRTVNYIIKLIKRAKYKRLQSPLGPKL</sequence>
<keyword evidence="3 7" id="KW-0436">Ligase</keyword>
<dbReference type="NCBIfam" id="TIGR00552">
    <property type="entry name" value="nadE"/>
    <property type="match status" value="1"/>
</dbReference>
<evidence type="ECO:0000256" key="2">
    <source>
        <dbReference type="ARBA" id="ARBA00007145"/>
    </source>
</evidence>
<evidence type="ECO:0000259" key="10">
    <source>
        <dbReference type="Pfam" id="PF02540"/>
    </source>
</evidence>
<dbReference type="GO" id="GO:0009435">
    <property type="term" value="P:NAD+ biosynthetic process"/>
    <property type="evidence" value="ECO:0007669"/>
    <property type="project" value="UniProtKB-UniRule"/>
</dbReference>
<feature type="domain" description="NAD/GMP synthase" evidence="10">
    <location>
        <begin position="238"/>
        <end position="493"/>
    </location>
</feature>
<dbReference type="Pfam" id="PF02540">
    <property type="entry name" value="NAD_synthase"/>
    <property type="match status" value="1"/>
</dbReference>
<dbReference type="FunFam" id="3.40.50.620:FF:000106">
    <property type="entry name" value="Glutamine-dependent NAD(+) synthetase"/>
    <property type="match status" value="1"/>
</dbReference>
<feature type="domain" description="CN hydrolase" evidence="9">
    <location>
        <begin position="7"/>
        <end position="126"/>
    </location>
</feature>
<dbReference type="InterPro" id="IPR003010">
    <property type="entry name" value="C-N_Hydrolase"/>
</dbReference>
<dbReference type="SUPFAM" id="SSF56317">
    <property type="entry name" value="Carbon-nitrogen hydrolase"/>
    <property type="match status" value="1"/>
</dbReference>
<organism evidence="11 12">
    <name type="scientific">Candidatus Mesenet longicola</name>
    <dbReference type="NCBI Taxonomy" id="1892558"/>
    <lineage>
        <taxon>Bacteria</taxon>
        <taxon>Pseudomonadati</taxon>
        <taxon>Pseudomonadota</taxon>
        <taxon>Alphaproteobacteria</taxon>
        <taxon>Rickettsiales</taxon>
        <taxon>Anaplasmataceae</taxon>
        <taxon>Candidatus Mesenet</taxon>
    </lineage>
</organism>
<keyword evidence="12" id="KW-1185">Reference proteome</keyword>
<evidence type="ECO:0000256" key="7">
    <source>
        <dbReference type="PIRNR" id="PIRNR006630"/>
    </source>
</evidence>
<comment type="pathway">
    <text evidence="1 7">Cofactor biosynthesis; NAD(+) biosynthesis; NAD(+) from deamido-NAD(+) (L-Gln route): step 1/1.</text>
</comment>
<dbReference type="PANTHER" id="PTHR23090:SF9">
    <property type="entry name" value="GLUTAMINE-DEPENDENT NAD(+) SYNTHETASE"/>
    <property type="match status" value="1"/>
</dbReference>
<dbReference type="NCBIfam" id="NF010588">
    <property type="entry name" value="PRK13981.1"/>
    <property type="match status" value="1"/>
</dbReference>
<comment type="catalytic activity">
    <reaction evidence="7">
        <text>deamido-NAD(+) + L-glutamine + ATP + H2O = L-glutamate + AMP + diphosphate + NAD(+) + H(+)</text>
        <dbReference type="Rhea" id="RHEA:24384"/>
        <dbReference type="ChEBI" id="CHEBI:15377"/>
        <dbReference type="ChEBI" id="CHEBI:15378"/>
        <dbReference type="ChEBI" id="CHEBI:29985"/>
        <dbReference type="ChEBI" id="CHEBI:30616"/>
        <dbReference type="ChEBI" id="CHEBI:33019"/>
        <dbReference type="ChEBI" id="CHEBI:57540"/>
        <dbReference type="ChEBI" id="CHEBI:58359"/>
        <dbReference type="ChEBI" id="CHEBI:58437"/>
        <dbReference type="ChEBI" id="CHEBI:456215"/>
        <dbReference type="EC" id="6.3.5.1"/>
    </reaction>
</comment>
<evidence type="ECO:0000256" key="8">
    <source>
        <dbReference type="RuleBase" id="RU003811"/>
    </source>
</evidence>
<evidence type="ECO:0000256" key="4">
    <source>
        <dbReference type="ARBA" id="ARBA00022741"/>
    </source>
</evidence>
<dbReference type="Gene3D" id="3.40.50.620">
    <property type="entry name" value="HUPs"/>
    <property type="match status" value="1"/>
</dbReference>
<dbReference type="GO" id="GO:0005524">
    <property type="term" value="F:ATP binding"/>
    <property type="evidence" value="ECO:0007669"/>
    <property type="project" value="UniProtKB-UniRule"/>
</dbReference>
<dbReference type="Proteomes" id="UP000637906">
    <property type="component" value="Unassembled WGS sequence"/>
</dbReference>
<keyword evidence="5 7" id="KW-0067">ATP-binding</keyword>
<dbReference type="InterPro" id="IPR022310">
    <property type="entry name" value="NAD/GMP_synthase"/>
</dbReference>
<dbReference type="InterPro" id="IPR036526">
    <property type="entry name" value="C-N_Hydrolase_sf"/>
</dbReference>
<evidence type="ECO:0000256" key="5">
    <source>
        <dbReference type="ARBA" id="ARBA00022840"/>
    </source>
</evidence>
<dbReference type="InterPro" id="IPR014445">
    <property type="entry name" value="Gln-dep_NAD_synthase"/>
</dbReference>
<evidence type="ECO:0000256" key="1">
    <source>
        <dbReference type="ARBA" id="ARBA00005188"/>
    </source>
</evidence>
<evidence type="ECO:0000259" key="9">
    <source>
        <dbReference type="Pfam" id="PF00795"/>
    </source>
</evidence>
<reference evidence="11 12" key="1">
    <citation type="journal article" date="2021" name="Microb. Ecol.">
        <title>Candidatus Mesenet longicola: Novel Endosymbionts of Brontispa longissima that Induce Cytoplasmic Incompatibility.</title>
        <authorList>
            <person name="Takano S."/>
            <person name="Gotoh Y."/>
            <person name="Hayashi T."/>
        </authorList>
    </citation>
    <scope>NUCLEOTIDE SEQUENCE [LARGE SCALE GENOMIC DNA]</scope>
    <source>
        <strain evidence="11">L5</strain>
    </source>
</reference>
<evidence type="ECO:0000313" key="12">
    <source>
        <dbReference type="Proteomes" id="UP000637906"/>
    </source>
</evidence>
<evidence type="ECO:0000256" key="6">
    <source>
        <dbReference type="ARBA" id="ARBA00023027"/>
    </source>
</evidence>
<dbReference type="PIRSF" id="PIRSF006630">
    <property type="entry name" value="NADS_GAT"/>
    <property type="match status" value="1"/>
</dbReference>
<gene>
    <name evidence="11" type="primary">nadE</name>
    <name evidence="11" type="ORF">sL5_05280</name>
</gene>
<dbReference type="AlphaFoldDB" id="A0A8J3HUW6"/>
<proteinExistence type="inferred from homology"/>
<evidence type="ECO:0000313" key="11">
    <source>
        <dbReference type="EMBL" id="GHM59535.1"/>
    </source>
</evidence>
<protein>
    <recommendedName>
        <fullName evidence="7">Glutamine-dependent NAD(+) synthetase</fullName>
        <ecNumber evidence="7">6.3.5.1</ecNumber>
    </recommendedName>
    <alternativeName>
        <fullName evidence="7">NAD(+) synthase [glutamine-hydrolyzing]</fullName>
    </alternativeName>
</protein>
<dbReference type="GO" id="GO:0003952">
    <property type="term" value="F:NAD+ synthase (glutamine-hydrolyzing) activity"/>
    <property type="evidence" value="ECO:0007669"/>
    <property type="project" value="UniProtKB-UniRule"/>
</dbReference>
<dbReference type="EMBL" id="BNGU01000017">
    <property type="protein sequence ID" value="GHM59535.1"/>
    <property type="molecule type" value="Genomic_DNA"/>
</dbReference>
<dbReference type="Gene3D" id="3.60.110.10">
    <property type="entry name" value="Carbon-nitrogen hydrolase"/>
    <property type="match status" value="1"/>
</dbReference>
<keyword evidence="4 7" id="KW-0547">Nucleotide-binding</keyword>
<name>A0A8J3HUW6_9RICK</name>
<comment type="similarity">
    <text evidence="2 7">In the C-terminal section; belongs to the NAD synthetase family.</text>
</comment>
<evidence type="ECO:0000256" key="3">
    <source>
        <dbReference type="ARBA" id="ARBA00022598"/>
    </source>
</evidence>
<dbReference type="PANTHER" id="PTHR23090">
    <property type="entry name" value="NH 3 /GLUTAMINE-DEPENDENT NAD + SYNTHETASE"/>
    <property type="match status" value="1"/>
</dbReference>